<feature type="compositionally biased region" description="Basic residues" evidence="1">
    <location>
        <begin position="246"/>
        <end position="278"/>
    </location>
</feature>
<dbReference type="EMBL" id="JAHWGI010001404">
    <property type="protein sequence ID" value="KAK3929813.1"/>
    <property type="molecule type" value="Genomic_DNA"/>
</dbReference>
<evidence type="ECO:0000256" key="1">
    <source>
        <dbReference type="SAM" id="MobiDB-lite"/>
    </source>
</evidence>
<feature type="compositionally biased region" description="Basic and acidic residues" evidence="1">
    <location>
        <begin position="20"/>
        <end position="33"/>
    </location>
</feature>
<comment type="caution">
    <text evidence="2">The sequence shown here is derived from an EMBL/GenBank/DDBJ whole genome shotgun (WGS) entry which is preliminary data.</text>
</comment>
<feature type="compositionally biased region" description="Low complexity" evidence="1">
    <location>
        <begin position="233"/>
        <end position="245"/>
    </location>
</feature>
<feature type="region of interest" description="Disordered" evidence="1">
    <location>
        <begin position="202"/>
        <end position="290"/>
    </location>
</feature>
<feature type="region of interest" description="Disordered" evidence="1">
    <location>
        <begin position="1"/>
        <end position="53"/>
    </location>
</feature>
<accession>A0AAE1HYE0</accession>
<feature type="non-terminal residue" evidence="2">
    <location>
        <position position="1"/>
    </location>
</feature>
<evidence type="ECO:0000313" key="2">
    <source>
        <dbReference type="EMBL" id="KAK3929813.1"/>
    </source>
</evidence>
<proteinExistence type="predicted"/>
<feature type="compositionally biased region" description="Polar residues" evidence="1">
    <location>
        <begin position="1"/>
        <end position="18"/>
    </location>
</feature>
<evidence type="ECO:0000313" key="3">
    <source>
        <dbReference type="Proteomes" id="UP001219518"/>
    </source>
</evidence>
<keyword evidence="3" id="KW-1185">Reference proteome</keyword>
<name>A0AAE1HYE0_9NEOP</name>
<gene>
    <name evidence="2" type="ORF">KUF71_020206</name>
</gene>
<protein>
    <submittedName>
        <fullName evidence="2">KilA-N domain-containing protein L4</fullName>
    </submittedName>
</protein>
<feature type="region of interest" description="Disordered" evidence="1">
    <location>
        <begin position="346"/>
        <end position="375"/>
    </location>
</feature>
<reference evidence="2" key="1">
    <citation type="submission" date="2021-07" db="EMBL/GenBank/DDBJ databases">
        <authorList>
            <person name="Catto M.A."/>
            <person name="Jacobson A."/>
            <person name="Kennedy G."/>
            <person name="Labadie P."/>
            <person name="Hunt B.G."/>
            <person name="Srinivasan R."/>
        </authorList>
    </citation>
    <scope>NUCLEOTIDE SEQUENCE</scope>
    <source>
        <strain evidence="2">PL_HMW_Pooled</strain>
        <tissue evidence="2">Head</tissue>
    </source>
</reference>
<dbReference type="AlphaFoldDB" id="A0AAE1HYE0"/>
<organism evidence="2 3">
    <name type="scientific">Frankliniella fusca</name>
    <dbReference type="NCBI Taxonomy" id="407009"/>
    <lineage>
        <taxon>Eukaryota</taxon>
        <taxon>Metazoa</taxon>
        <taxon>Ecdysozoa</taxon>
        <taxon>Arthropoda</taxon>
        <taxon>Hexapoda</taxon>
        <taxon>Insecta</taxon>
        <taxon>Pterygota</taxon>
        <taxon>Neoptera</taxon>
        <taxon>Paraneoptera</taxon>
        <taxon>Thysanoptera</taxon>
        <taxon>Terebrantia</taxon>
        <taxon>Thripoidea</taxon>
        <taxon>Thripidae</taxon>
        <taxon>Frankliniella</taxon>
    </lineage>
</organism>
<reference evidence="2" key="2">
    <citation type="journal article" date="2023" name="BMC Genomics">
        <title>Pest status, molecular evolution, and epigenetic factors derived from the genome assembly of Frankliniella fusca, a thysanopteran phytovirus vector.</title>
        <authorList>
            <person name="Catto M.A."/>
            <person name="Labadie P.E."/>
            <person name="Jacobson A.L."/>
            <person name="Kennedy G.G."/>
            <person name="Srinivasan R."/>
            <person name="Hunt B.G."/>
        </authorList>
    </citation>
    <scope>NUCLEOTIDE SEQUENCE</scope>
    <source>
        <strain evidence="2">PL_HMW_Pooled</strain>
    </source>
</reference>
<sequence length="375" mass="42353">MLIVQQETLAGLTSQGMRSTCDDKGPPKLCRFDESDESDSSEDNCTGNTDEEDERVLDFHPTEVPQKYHLQVKKLEFVTAYLQKQPQFIPVPRRRGGKRPMPVRAVNKRAIQKMHNELDGDNEWPWNDCEDVGERLLNMALHIQTSLVVEDSENFSAANLHSEHSIEDPGWFFSAVPNWEEVTDRMGLPLTGERSKQVCRMQPYEGPNQSGSDDDHTERPGTSKASTSRRSRASSTSSEGSGRSRSSSHSRSRSRSRSTSRSRARSRSRSSSRSRSRSRSPAAMFVGNNDIDADLEDMAVQARPTPELMQRTLDKARSMNFEPGQDLQLHFRGQCWLCLDPVDGSRKRGGPASVLPNCHKSNEKDRQRHKLGRLL</sequence>
<dbReference type="Proteomes" id="UP001219518">
    <property type="component" value="Unassembled WGS sequence"/>
</dbReference>